<dbReference type="RefSeq" id="WP_046444047.1">
    <property type="nucleotide sequence ID" value="NZ_SMCZ01000001.1"/>
</dbReference>
<evidence type="ECO:0000313" key="1">
    <source>
        <dbReference type="EMBL" id="KKI50162.1"/>
    </source>
</evidence>
<dbReference type="AlphaFoldDB" id="A0A0M2NIA2"/>
<gene>
    <name evidence="1" type="ORF">CHK_2225</name>
</gene>
<keyword evidence="2" id="KW-1185">Reference proteome</keyword>
<protein>
    <submittedName>
        <fullName evidence="1">Uncharacterized protein</fullName>
    </submittedName>
</protein>
<dbReference type="Proteomes" id="UP000034076">
    <property type="component" value="Unassembled WGS sequence"/>
</dbReference>
<accession>A0A0M2NIA2</accession>
<organism evidence="1 2">
    <name type="scientific">Christensenella hongkongensis</name>
    <dbReference type="NCBI Taxonomy" id="270498"/>
    <lineage>
        <taxon>Bacteria</taxon>
        <taxon>Bacillati</taxon>
        <taxon>Bacillota</taxon>
        <taxon>Clostridia</taxon>
        <taxon>Christensenellales</taxon>
        <taxon>Christensenellaceae</taxon>
        <taxon>Christensenella</taxon>
    </lineage>
</organism>
<dbReference type="EMBL" id="LAYJ01000112">
    <property type="protein sequence ID" value="KKI50162.1"/>
    <property type="molecule type" value="Genomic_DNA"/>
</dbReference>
<proteinExistence type="predicted"/>
<reference evidence="1 2" key="1">
    <citation type="submission" date="2015-04" db="EMBL/GenBank/DDBJ databases">
        <title>Draft genome sequence of bacteremic isolate Catabacter hongkongensis type strain HKU16T.</title>
        <authorList>
            <person name="Lau S.K."/>
            <person name="Teng J.L."/>
            <person name="Huang Y."/>
            <person name="Curreem S.O."/>
            <person name="Tsui S.K."/>
            <person name="Woo P.C."/>
        </authorList>
    </citation>
    <scope>NUCLEOTIDE SEQUENCE [LARGE SCALE GENOMIC DNA]</scope>
    <source>
        <strain evidence="1 2">HKU16</strain>
    </source>
</reference>
<comment type="caution">
    <text evidence="1">The sequence shown here is derived from an EMBL/GenBank/DDBJ whole genome shotgun (WGS) entry which is preliminary data.</text>
</comment>
<evidence type="ECO:0000313" key="2">
    <source>
        <dbReference type="Proteomes" id="UP000034076"/>
    </source>
</evidence>
<sequence length="290" mass="32892">MIQRFVAYLDILGFKNLVQQKDGKEVLEIMEVFREAVNFANSIPVPDTTLSLTTSLIHLAMFSDSVILYTDGIESHDFFRIVHVTKSLIASSLICKAPLRGSIAHGEFYADEKNEIFFGKALLEAYKNEGKQQWAGAYICENTMNFVLSQFPDTLSILKKFAYLVEYPIPFKCVGQKANAEQSSKNSPSKHNLVLNWANMAPELKPLLARNISTGYPFLSIIFDAIVDKANDDSSISEEDKKNMVFRLDRTKIEQDILDKWDNTRSFFNYAKDKGTSPLRFSQKPNSKNS</sequence>
<name>A0A0M2NIA2_9FIRM</name>
<dbReference type="STRING" id="270498.CHK_2225"/>